<evidence type="ECO:0000259" key="14">
    <source>
        <dbReference type="SMART" id="SM00865"/>
    </source>
</evidence>
<dbReference type="PANTHER" id="PTHR11588">
    <property type="entry name" value="TUBULIN"/>
    <property type="match status" value="1"/>
</dbReference>
<evidence type="ECO:0000256" key="7">
    <source>
        <dbReference type="ARBA" id="ARBA00022723"/>
    </source>
</evidence>
<dbReference type="Pfam" id="PF00091">
    <property type="entry name" value="Tubulin"/>
    <property type="match status" value="1"/>
</dbReference>
<comment type="subcellular location">
    <subcellularLocation>
        <location evidence="2">Cytoplasm</location>
        <location evidence="2">Cytoskeleton</location>
    </subcellularLocation>
</comment>
<evidence type="ECO:0000256" key="1">
    <source>
        <dbReference type="ARBA" id="ARBA00001946"/>
    </source>
</evidence>
<dbReference type="GO" id="GO:0005200">
    <property type="term" value="F:structural constituent of cytoskeleton"/>
    <property type="evidence" value="ECO:0007669"/>
    <property type="project" value="InterPro"/>
</dbReference>
<dbReference type="GO" id="GO:0005874">
    <property type="term" value="C:microtubule"/>
    <property type="evidence" value="ECO:0007669"/>
    <property type="project" value="UniProtKB-KW"/>
</dbReference>
<proteinExistence type="inferred from homology"/>
<organism evidence="17">
    <name type="scientific">Schistocephalus solidus</name>
    <name type="common">Tapeworm</name>
    <dbReference type="NCBI Taxonomy" id="70667"/>
    <lineage>
        <taxon>Eukaryota</taxon>
        <taxon>Metazoa</taxon>
        <taxon>Spiralia</taxon>
        <taxon>Lophotrochozoa</taxon>
        <taxon>Platyhelminthes</taxon>
        <taxon>Cestoda</taxon>
        <taxon>Eucestoda</taxon>
        <taxon>Diphyllobothriidea</taxon>
        <taxon>Diphyllobothriidae</taxon>
        <taxon>Schistocephalus</taxon>
    </lineage>
</organism>
<dbReference type="Pfam" id="PF03953">
    <property type="entry name" value="Tubulin_C"/>
    <property type="match status" value="1"/>
</dbReference>
<evidence type="ECO:0000256" key="9">
    <source>
        <dbReference type="ARBA" id="ARBA00022842"/>
    </source>
</evidence>
<evidence type="ECO:0000256" key="8">
    <source>
        <dbReference type="ARBA" id="ARBA00022741"/>
    </source>
</evidence>
<evidence type="ECO:0000256" key="6">
    <source>
        <dbReference type="ARBA" id="ARBA00022701"/>
    </source>
</evidence>
<reference evidence="17" key="1">
    <citation type="submission" date="2016-06" db="UniProtKB">
        <authorList>
            <consortium name="WormBaseParasite"/>
        </authorList>
    </citation>
    <scope>IDENTIFICATION</scope>
</reference>
<dbReference type="EMBL" id="UYSU01033550">
    <property type="protein sequence ID" value="VDL92512.1"/>
    <property type="molecule type" value="Genomic_DNA"/>
</dbReference>
<comment type="cofactor">
    <cofactor evidence="1">
        <name>Mg(2+)</name>
        <dbReference type="ChEBI" id="CHEBI:18420"/>
    </cofactor>
</comment>
<feature type="domain" description="Tubulin/FtsZ GTPase" evidence="13">
    <location>
        <begin position="30"/>
        <end position="219"/>
    </location>
</feature>
<dbReference type="OrthoDB" id="6220071at2759"/>
<dbReference type="InterPro" id="IPR003008">
    <property type="entry name" value="Tubulin_FtsZ_GTPase"/>
</dbReference>
<dbReference type="Gene3D" id="3.30.1330.20">
    <property type="entry name" value="Tubulin/FtsZ, C-terminal domain"/>
    <property type="match status" value="1"/>
</dbReference>
<reference evidence="15 16" key="2">
    <citation type="submission" date="2018-11" db="EMBL/GenBank/DDBJ databases">
        <authorList>
            <consortium name="Pathogen Informatics"/>
        </authorList>
    </citation>
    <scope>NUCLEOTIDE SEQUENCE [LARGE SCALE GENOMIC DNA]</scope>
    <source>
        <strain evidence="15 16">NST_G2</strain>
    </source>
</reference>
<dbReference type="CDD" id="cd02187">
    <property type="entry name" value="beta_tubulin"/>
    <property type="match status" value="1"/>
</dbReference>
<evidence type="ECO:0000313" key="16">
    <source>
        <dbReference type="Proteomes" id="UP000275846"/>
    </source>
</evidence>
<dbReference type="GO" id="GO:0046872">
    <property type="term" value="F:metal ion binding"/>
    <property type="evidence" value="ECO:0007669"/>
    <property type="project" value="UniProtKB-KW"/>
</dbReference>
<comment type="subunit">
    <text evidence="4">Dimer of alpha and beta chains. A typical microtubule is a hollow water-filled tube with an outer diameter of 25 nm and an inner diameter of 15 nM. Alpha-beta heterodimers associate head-to-tail to form protofilaments running lengthwise along the microtubule wall with the beta-tubulin subunit facing the microtubule plus end conferring a structural polarity. Microtubules usually have 13 protofilaments but different protofilament numbers can be found in some organisms and specialized cells.</text>
</comment>
<dbReference type="InterPro" id="IPR037103">
    <property type="entry name" value="Tubulin/FtsZ-like_C"/>
</dbReference>
<name>A0A183SPH9_SCHSO</name>
<dbReference type="GO" id="GO:0007017">
    <property type="term" value="P:microtubule-based process"/>
    <property type="evidence" value="ECO:0007669"/>
    <property type="project" value="InterPro"/>
</dbReference>
<dbReference type="PRINTS" id="PR01161">
    <property type="entry name" value="TUBULIN"/>
</dbReference>
<sequence length="405" mass="45286">MHFWELISDEHGLDANGYYRGESDLQIERMNVYFTEAMGGRFVPRCILVDLDPGTENAVQGTPTGRLFRPENFVMGRAGTGNNWAKGRYTDGAELQASVMDIIRKEAEGCDWMQGFQIIHAIGGGCGSGMTTGLMEEIRGEWPDKILNNFTVIPSPKPYNAIFSLDYLIDNSDETVILDNEALYSICTNVLQISSTFGDLNHLISTAVGGMTTCFRFPGQLNSDLRKLAVNMVPFPRVHFFAPSFVPLASRGNQPYKALTVPNLVQQMFDAKTLMAACDPQHGKYLTCAAIFRGRMSMAEVEEMMINTQDKNSAYFVEWIPNNCQTAVCDIPPRGMKICATFLANNTAIQEVFSRIQTAYSAMLRRKAFMHWYTGEGMDEGEFGSSEQNVVDLISEYQQYQQAKP</sequence>
<evidence type="ECO:0000256" key="10">
    <source>
        <dbReference type="ARBA" id="ARBA00023134"/>
    </source>
</evidence>
<dbReference type="InterPro" id="IPR000217">
    <property type="entry name" value="Tubulin"/>
</dbReference>
<keyword evidence="10" id="KW-0342">GTP-binding</keyword>
<protein>
    <submittedName>
        <fullName evidence="17">Tubulin beta chain</fullName>
    </submittedName>
</protein>
<keyword evidence="5" id="KW-0963">Cytoplasm</keyword>
<dbReference type="WBParaSite" id="SSLN_0000632201-mRNA-1">
    <property type="protein sequence ID" value="SSLN_0000632201-mRNA-1"/>
    <property type="gene ID" value="SSLN_0000632201"/>
</dbReference>
<evidence type="ECO:0000256" key="11">
    <source>
        <dbReference type="ARBA" id="ARBA00023212"/>
    </source>
</evidence>
<keyword evidence="11" id="KW-0206">Cytoskeleton</keyword>
<comment type="function">
    <text evidence="12">Tubulin is the major constituent of microtubules, a cylinder consisting of laterally associated linear protofilaments composed of alpha- and beta-tubulin heterodimers. Microtubules grow by the addition of GTP-tubulin dimers to the microtubule end, where a stabilizing cap forms. Below the cap, tubulin dimers are in GDP-bound state, owing to GTPase activity of alpha-tubulin.</text>
</comment>
<keyword evidence="9" id="KW-0460">Magnesium</keyword>
<keyword evidence="6" id="KW-0493">Microtubule</keyword>
<keyword evidence="8" id="KW-0547">Nucleotide-binding</keyword>
<dbReference type="InterPro" id="IPR036525">
    <property type="entry name" value="Tubulin/FtsZ_GTPase_sf"/>
</dbReference>
<evidence type="ECO:0000256" key="12">
    <source>
        <dbReference type="ARBA" id="ARBA00034296"/>
    </source>
</evidence>
<dbReference type="InterPro" id="IPR023123">
    <property type="entry name" value="Tubulin_C"/>
</dbReference>
<dbReference type="Gene3D" id="3.40.50.1440">
    <property type="entry name" value="Tubulin/FtsZ, GTPase domain"/>
    <property type="match status" value="1"/>
</dbReference>
<comment type="similarity">
    <text evidence="3">Belongs to the tubulin family.</text>
</comment>
<evidence type="ECO:0000256" key="4">
    <source>
        <dbReference type="ARBA" id="ARBA00011747"/>
    </source>
</evidence>
<evidence type="ECO:0000256" key="3">
    <source>
        <dbReference type="ARBA" id="ARBA00009636"/>
    </source>
</evidence>
<dbReference type="SMART" id="SM00864">
    <property type="entry name" value="Tubulin"/>
    <property type="match status" value="1"/>
</dbReference>
<dbReference type="InterPro" id="IPR008280">
    <property type="entry name" value="Tub_FtsZ_C"/>
</dbReference>
<dbReference type="SUPFAM" id="SSF52490">
    <property type="entry name" value="Tubulin nucleotide-binding domain-like"/>
    <property type="match status" value="1"/>
</dbReference>
<dbReference type="InterPro" id="IPR018316">
    <property type="entry name" value="Tubulin/FtsZ_2-layer-sand-dom"/>
</dbReference>
<dbReference type="STRING" id="70667.A0A183SPH9"/>
<dbReference type="SMART" id="SM00865">
    <property type="entry name" value="Tubulin_C"/>
    <property type="match status" value="1"/>
</dbReference>
<evidence type="ECO:0000256" key="2">
    <source>
        <dbReference type="ARBA" id="ARBA00004245"/>
    </source>
</evidence>
<dbReference type="SUPFAM" id="SSF55307">
    <property type="entry name" value="Tubulin C-terminal domain-like"/>
    <property type="match status" value="1"/>
</dbReference>
<evidence type="ECO:0000313" key="17">
    <source>
        <dbReference type="WBParaSite" id="SSLN_0000632201-mRNA-1"/>
    </source>
</evidence>
<keyword evidence="7" id="KW-0479">Metal-binding</keyword>
<dbReference type="Proteomes" id="UP000275846">
    <property type="component" value="Unassembled WGS sequence"/>
</dbReference>
<feature type="domain" description="Tubulin/FtsZ 2-layer sandwich" evidence="14">
    <location>
        <begin position="221"/>
        <end position="358"/>
    </location>
</feature>
<dbReference type="InterPro" id="IPR002453">
    <property type="entry name" value="Beta_tubulin"/>
</dbReference>
<evidence type="ECO:0000259" key="13">
    <source>
        <dbReference type="SMART" id="SM00864"/>
    </source>
</evidence>
<accession>A0A183SPH9</accession>
<evidence type="ECO:0000313" key="15">
    <source>
        <dbReference type="EMBL" id="VDL92512.1"/>
    </source>
</evidence>
<keyword evidence="16" id="KW-1185">Reference proteome</keyword>
<dbReference type="AlphaFoldDB" id="A0A183SPH9"/>
<dbReference type="PRINTS" id="PR01163">
    <property type="entry name" value="BETATUBULIN"/>
</dbReference>
<dbReference type="Gene3D" id="1.10.287.600">
    <property type="entry name" value="Helix hairpin bin"/>
    <property type="match status" value="1"/>
</dbReference>
<dbReference type="FunFam" id="3.30.1330.20:FF:000009">
    <property type="entry name" value="Tubulin beta chain"/>
    <property type="match status" value="1"/>
</dbReference>
<dbReference type="GO" id="GO:0005525">
    <property type="term" value="F:GTP binding"/>
    <property type="evidence" value="ECO:0007669"/>
    <property type="project" value="UniProtKB-KW"/>
</dbReference>
<gene>
    <name evidence="15" type="ORF">SSLN_LOCUS6127</name>
</gene>
<dbReference type="GO" id="GO:0003924">
    <property type="term" value="F:GTPase activity"/>
    <property type="evidence" value="ECO:0007669"/>
    <property type="project" value="InterPro"/>
</dbReference>
<evidence type="ECO:0000256" key="5">
    <source>
        <dbReference type="ARBA" id="ARBA00022490"/>
    </source>
</evidence>